<sequence>MGDFVGAALSYPAVILTALLVVVVLYWLLVLVGTLDVELGDADVDLGFGLGGVPVTVTVSILTVVAWFVGLTGTVLIDGLGSPLDVIMGMFVLLVAVAAGLVAARLAAPPLRRLYVPGGEASRGDFVGRVCVIRTGRVTGDFGQAEVAAADGSSAIVQVRQTGEHELANGHRALIFDYDIDGEFFWVAPA</sequence>
<proteinExistence type="predicted"/>
<dbReference type="RefSeq" id="WP_133905370.1">
    <property type="nucleotide sequence ID" value="NZ_SOCP01000010.1"/>
</dbReference>
<name>A0A4R7VCZ1_9PSEU</name>
<evidence type="ECO:0008006" key="4">
    <source>
        <dbReference type="Google" id="ProtNLM"/>
    </source>
</evidence>
<reference evidence="2 3" key="1">
    <citation type="submission" date="2019-03" db="EMBL/GenBank/DDBJ databases">
        <title>Genomic Encyclopedia of Archaeal and Bacterial Type Strains, Phase II (KMG-II): from individual species to whole genera.</title>
        <authorList>
            <person name="Goeker M."/>
        </authorList>
    </citation>
    <scope>NUCLEOTIDE SEQUENCE [LARGE SCALE GENOMIC DNA]</scope>
    <source>
        <strain evidence="2 3">DSM 45499</strain>
    </source>
</reference>
<feature type="transmembrane region" description="Helical" evidence="1">
    <location>
        <begin position="12"/>
        <end position="34"/>
    </location>
</feature>
<dbReference type="Proteomes" id="UP000294927">
    <property type="component" value="Unassembled WGS sequence"/>
</dbReference>
<keyword evidence="1" id="KW-0472">Membrane</keyword>
<comment type="caution">
    <text evidence="2">The sequence shown here is derived from an EMBL/GenBank/DDBJ whole genome shotgun (WGS) entry which is preliminary data.</text>
</comment>
<organism evidence="2 3">
    <name type="scientific">Actinophytocola oryzae</name>
    <dbReference type="NCBI Taxonomy" id="502181"/>
    <lineage>
        <taxon>Bacteria</taxon>
        <taxon>Bacillati</taxon>
        <taxon>Actinomycetota</taxon>
        <taxon>Actinomycetes</taxon>
        <taxon>Pseudonocardiales</taxon>
        <taxon>Pseudonocardiaceae</taxon>
    </lineage>
</organism>
<dbReference type="AlphaFoldDB" id="A0A4R7VCZ1"/>
<evidence type="ECO:0000313" key="2">
    <source>
        <dbReference type="EMBL" id="TDV46839.1"/>
    </source>
</evidence>
<keyword evidence="1" id="KW-0812">Transmembrane</keyword>
<evidence type="ECO:0000313" key="3">
    <source>
        <dbReference type="Proteomes" id="UP000294927"/>
    </source>
</evidence>
<keyword evidence="3" id="KW-1185">Reference proteome</keyword>
<feature type="transmembrane region" description="Helical" evidence="1">
    <location>
        <begin position="46"/>
        <end position="68"/>
    </location>
</feature>
<dbReference type="EMBL" id="SOCP01000010">
    <property type="protein sequence ID" value="TDV46839.1"/>
    <property type="molecule type" value="Genomic_DNA"/>
</dbReference>
<dbReference type="OrthoDB" id="3388214at2"/>
<gene>
    <name evidence="2" type="ORF">CLV71_11019</name>
</gene>
<feature type="transmembrane region" description="Helical" evidence="1">
    <location>
        <begin position="88"/>
        <end position="108"/>
    </location>
</feature>
<evidence type="ECO:0000256" key="1">
    <source>
        <dbReference type="SAM" id="Phobius"/>
    </source>
</evidence>
<accession>A0A4R7VCZ1</accession>
<keyword evidence="1" id="KW-1133">Transmembrane helix</keyword>
<protein>
    <recommendedName>
        <fullName evidence="4">DUF1449 family protein</fullName>
    </recommendedName>
</protein>